<evidence type="ECO:0000313" key="1">
    <source>
        <dbReference type="EMBL" id="SBT36331.1"/>
    </source>
</evidence>
<organism evidence="2 3">
    <name type="scientific">Plasmodium ovale wallikeri</name>
    <dbReference type="NCBI Taxonomy" id="864142"/>
    <lineage>
        <taxon>Eukaryota</taxon>
        <taxon>Sar</taxon>
        <taxon>Alveolata</taxon>
        <taxon>Apicomplexa</taxon>
        <taxon>Aconoidasida</taxon>
        <taxon>Haemosporida</taxon>
        <taxon>Plasmodiidae</taxon>
        <taxon>Plasmodium</taxon>
        <taxon>Plasmodium (Plasmodium)</taxon>
    </lineage>
</organism>
<protein>
    <submittedName>
        <fullName evidence="2">Uncharacterized protein</fullName>
    </submittedName>
</protein>
<reference evidence="3" key="2">
    <citation type="submission" date="2016-05" db="EMBL/GenBank/DDBJ databases">
        <authorList>
            <person name="Naeem Raeece"/>
        </authorList>
    </citation>
    <scope>NUCLEOTIDE SEQUENCE [LARGE SCALE GENOMIC DNA]</scope>
</reference>
<accession>A0A1A8YYW9</accession>
<evidence type="ECO:0000313" key="3">
    <source>
        <dbReference type="Proteomes" id="UP000078550"/>
    </source>
</evidence>
<dbReference type="EMBL" id="FLRD01000094">
    <property type="protein sequence ID" value="SBT36331.1"/>
    <property type="molecule type" value="Genomic_DNA"/>
</dbReference>
<reference evidence="2" key="3">
    <citation type="submission" date="2016-05" db="EMBL/GenBank/DDBJ databases">
        <authorList>
            <person name="Lavstsen T."/>
            <person name="Jespersen J.S."/>
        </authorList>
    </citation>
    <scope>NUCLEOTIDE SEQUENCE [LARGE SCALE GENOMIC DNA]</scope>
</reference>
<name>A0A1A8YYW9_PLAOA</name>
<reference evidence="4" key="1">
    <citation type="submission" date="2016-05" db="EMBL/GenBank/DDBJ databases">
        <authorList>
            <person name="Naeem R."/>
        </authorList>
    </citation>
    <scope>NUCLEOTIDE SEQUENCE [LARGE SCALE GENOMIC DNA]</scope>
</reference>
<evidence type="ECO:0000313" key="4">
    <source>
        <dbReference type="Proteomes" id="UP000078555"/>
    </source>
</evidence>
<proteinExistence type="predicted"/>
<dbReference type="Proteomes" id="UP000078555">
    <property type="component" value="Unassembled WGS sequence"/>
</dbReference>
<evidence type="ECO:0000313" key="2">
    <source>
        <dbReference type="EMBL" id="SBT36732.1"/>
    </source>
</evidence>
<gene>
    <name evidence="1" type="ORF">POVWA1_031920</name>
    <name evidence="2" type="ORF">POVWA2_031640</name>
</gene>
<dbReference type="EMBL" id="FLRE01000124">
    <property type="protein sequence ID" value="SBT36732.1"/>
    <property type="molecule type" value="Genomic_DNA"/>
</dbReference>
<dbReference type="Proteomes" id="UP000078550">
    <property type="component" value="Unassembled WGS sequence"/>
</dbReference>
<sequence>MRPHVGLVRNFGVKQHPRENVAKLKHARRDSSATITHTIEALLTIAAYRRCYNCAVACNSKGKPHLKICLFTFHFLTTYE</sequence>
<keyword evidence="4" id="KW-1185">Reference proteome</keyword>
<dbReference type="AlphaFoldDB" id="A0A1A8YYW9"/>